<dbReference type="InterPro" id="IPR000086">
    <property type="entry name" value="NUDIX_hydrolase_dom"/>
</dbReference>
<dbReference type="GO" id="GO:0046872">
    <property type="term" value="F:metal ion binding"/>
    <property type="evidence" value="ECO:0007669"/>
    <property type="project" value="UniProtKB-KW"/>
</dbReference>
<dbReference type="GO" id="GO:0035529">
    <property type="term" value="F:NADH pyrophosphatase activity"/>
    <property type="evidence" value="ECO:0007669"/>
    <property type="project" value="TreeGrafter"/>
</dbReference>
<dbReference type="EC" id="3.6.1.22" evidence="4"/>
<dbReference type="Proteomes" id="UP000244932">
    <property type="component" value="Unassembled WGS sequence"/>
</dbReference>
<dbReference type="AlphaFoldDB" id="A0A2R8ADQ8"/>
<feature type="domain" description="Nudix hydrolase" evidence="10">
    <location>
        <begin position="183"/>
        <end position="308"/>
    </location>
</feature>
<evidence type="ECO:0000256" key="1">
    <source>
        <dbReference type="ARBA" id="ARBA00001946"/>
    </source>
</evidence>
<accession>A0A2R8ADQ8</accession>
<evidence type="ECO:0000259" key="10">
    <source>
        <dbReference type="PROSITE" id="PS51462"/>
    </source>
</evidence>
<dbReference type="Gene3D" id="3.90.79.20">
    <property type="match status" value="1"/>
</dbReference>
<proteinExistence type="inferred from homology"/>
<dbReference type="Pfam" id="PF09297">
    <property type="entry name" value="Zn_ribbon_NUD"/>
    <property type="match status" value="1"/>
</dbReference>
<evidence type="ECO:0000256" key="7">
    <source>
        <dbReference type="ARBA" id="ARBA00022842"/>
    </source>
</evidence>
<comment type="similarity">
    <text evidence="3">Belongs to the Nudix hydrolase family. NudC subfamily.</text>
</comment>
<comment type="cofactor">
    <cofactor evidence="1">
        <name>Mg(2+)</name>
        <dbReference type="ChEBI" id="CHEBI:18420"/>
    </cofactor>
</comment>
<dbReference type="InterPro" id="IPR050241">
    <property type="entry name" value="NAD-cap_RNA_hydrolase_NudC"/>
</dbReference>
<dbReference type="SUPFAM" id="SSF55811">
    <property type="entry name" value="Nudix"/>
    <property type="match status" value="1"/>
</dbReference>
<name>A0A2R8ADQ8_9RHOB</name>
<evidence type="ECO:0000256" key="6">
    <source>
        <dbReference type="ARBA" id="ARBA00022801"/>
    </source>
</evidence>
<evidence type="ECO:0000256" key="3">
    <source>
        <dbReference type="ARBA" id="ARBA00009595"/>
    </source>
</evidence>
<gene>
    <name evidence="11" type="primary">nudC</name>
    <name evidence="11" type="ORF">POI8812_02717</name>
</gene>
<evidence type="ECO:0000256" key="2">
    <source>
        <dbReference type="ARBA" id="ARBA00001947"/>
    </source>
</evidence>
<dbReference type="GO" id="GO:0005829">
    <property type="term" value="C:cytosol"/>
    <property type="evidence" value="ECO:0007669"/>
    <property type="project" value="TreeGrafter"/>
</dbReference>
<keyword evidence="12" id="KW-1185">Reference proteome</keyword>
<keyword evidence="8" id="KW-0520">NAD</keyword>
<evidence type="ECO:0000256" key="9">
    <source>
        <dbReference type="ARBA" id="ARBA00023679"/>
    </source>
</evidence>
<keyword evidence="5" id="KW-0479">Metal-binding</keyword>
<dbReference type="PROSITE" id="PS51462">
    <property type="entry name" value="NUDIX"/>
    <property type="match status" value="1"/>
</dbReference>
<dbReference type="InterPro" id="IPR049734">
    <property type="entry name" value="NudC-like_C"/>
</dbReference>
<keyword evidence="6 11" id="KW-0378">Hydrolase</keyword>
<sequence>MFEDRVTFAGTELDRAAHVRETQAALDAAWTHPQARVAAFWRGKPLLTEGEAPRTVWLDVSHPVLSHATKAPLFLGETAEGAPRFAHDLSSWDEPVADPEELAQFLDPSRNYAPGLPDGTSFGDMRANIGQLDRADAGTAATARGMLEWHRTHGFCARCGHETEIDKGGWARRCPSCSASHFPRTDPVVIMLITHGNDVLLGRSPGWPPRMYSLLAGFMEPGETLEAAVRREVREEAAIEVGEVRYIASQPWPFPASLMLGCGGVATSREITIDPVEMDDVIWVSRERCAAAMAGDDPEIVPARKGAIAHTLIDLWLRDLA</sequence>
<dbReference type="Pfam" id="PF09296">
    <property type="entry name" value="NUDIX-like"/>
    <property type="match status" value="1"/>
</dbReference>
<dbReference type="EMBL" id="OMKW01000003">
    <property type="protein sequence ID" value="SPF30381.1"/>
    <property type="molecule type" value="Genomic_DNA"/>
</dbReference>
<dbReference type="InterPro" id="IPR015375">
    <property type="entry name" value="NADH_PPase-like_N"/>
</dbReference>
<reference evidence="11 12" key="1">
    <citation type="submission" date="2018-03" db="EMBL/GenBank/DDBJ databases">
        <authorList>
            <person name="Keele B.F."/>
        </authorList>
    </citation>
    <scope>NUCLEOTIDE SEQUENCE [LARGE SCALE GENOMIC DNA]</scope>
    <source>
        <strain evidence="11 12">CeCT 8812</strain>
    </source>
</reference>
<dbReference type="Pfam" id="PF00293">
    <property type="entry name" value="NUDIX"/>
    <property type="match status" value="1"/>
</dbReference>
<dbReference type="OrthoDB" id="9791656at2"/>
<protein>
    <recommendedName>
        <fullName evidence="4">NAD(+) diphosphatase</fullName>
        <ecNumber evidence="4">3.6.1.22</ecNumber>
    </recommendedName>
</protein>
<evidence type="ECO:0000256" key="5">
    <source>
        <dbReference type="ARBA" id="ARBA00022723"/>
    </source>
</evidence>
<dbReference type="GO" id="GO:0110153">
    <property type="term" value="F:RNA NAD-cap (NMN-forming) hydrolase activity"/>
    <property type="evidence" value="ECO:0007669"/>
    <property type="project" value="RHEA"/>
</dbReference>
<evidence type="ECO:0000313" key="12">
    <source>
        <dbReference type="Proteomes" id="UP000244932"/>
    </source>
</evidence>
<organism evidence="11 12">
    <name type="scientific">Pontivivens insulae</name>
    <dbReference type="NCBI Taxonomy" id="1639689"/>
    <lineage>
        <taxon>Bacteria</taxon>
        <taxon>Pseudomonadati</taxon>
        <taxon>Pseudomonadota</taxon>
        <taxon>Alphaproteobacteria</taxon>
        <taxon>Rhodobacterales</taxon>
        <taxon>Paracoccaceae</taxon>
        <taxon>Pontivivens</taxon>
    </lineage>
</organism>
<evidence type="ECO:0000256" key="8">
    <source>
        <dbReference type="ARBA" id="ARBA00023027"/>
    </source>
</evidence>
<dbReference type="PANTHER" id="PTHR42904:SF6">
    <property type="entry name" value="NAD-CAPPED RNA HYDROLASE NUDT12"/>
    <property type="match status" value="1"/>
</dbReference>
<dbReference type="GO" id="GO:0019677">
    <property type="term" value="P:NAD+ catabolic process"/>
    <property type="evidence" value="ECO:0007669"/>
    <property type="project" value="TreeGrafter"/>
</dbReference>
<comment type="catalytic activity">
    <reaction evidence="9">
        <text>a 5'-end NAD(+)-phospho-ribonucleoside in mRNA + H2O = a 5'-end phospho-adenosine-phospho-ribonucleoside in mRNA + beta-nicotinamide D-ribonucleotide + 2 H(+)</text>
        <dbReference type="Rhea" id="RHEA:60876"/>
        <dbReference type="Rhea" id="RHEA-COMP:15698"/>
        <dbReference type="Rhea" id="RHEA-COMP:15719"/>
        <dbReference type="ChEBI" id="CHEBI:14649"/>
        <dbReference type="ChEBI" id="CHEBI:15377"/>
        <dbReference type="ChEBI" id="CHEBI:15378"/>
        <dbReference type="ChEBI" id="CHEBI:144029"/>
        <dbReference type="ChEBI" id="CHEBI:144051"/>
    </reaction>
    <physiologicalReaction direction="left-to-right" evidence="9">
        <dbReference type="Rhea" id="RHEA:60877"/>
    </physiologicalReaction>
</comment>
<evidence type="ECO:0000313" key="11">
    <source>
        <dbReference type="EMBL" id="SPF30381.1"/>
    </source>
</evidence>
<dbReference type="RefSeq" id="WP_108783073.1">
    <property type="nucleotide sequence ID" value="NZ_OMKW01000003.1"/>
</dbReference>
<dbReference type="InterPro" id="IPR015376">
    <property type="entry name" value="Znr_NADH_PPase"/>
</dbReference>
<evidence type="ECO:0000256" key="4">
    <source>
        <dbReference type="ARBA" id="ARBA00012381"/>
    </source>
</evidence>
<dbReference type="NCBIfam" id="NF001299">
    <property type="entry name" value="PRK00241.1"/>
    <property type="match status" value="1"/>
</dbReference>
<dbReference type="GO" id="GO:0006742">
    <property type="term" value="P:NADP+ catabolic process"/>
    <property type="evidence" value="ECO:0007669"/>
    <property type="project" value="TreeGrafter"/>
</dbReference>
<dbReference type="Gene3D" id="3.90.79.10">
    <property type="entry name" value="Nucleoside Triphosphate Pyrophosphohydrolase"/>
    <property type="match status" value="1"/>
</dbReference>
<dbReference type="CDD" id="cd03429">
    <property type="entry name" value="NUDIX_NADH_pyrophosphatase_Nudt13"/>
    <property type="match status" value="1"/>
</dbReference>
<comment type="cofactor">
    <cofactor evidence="2">
        <name>Zn(2+)</name>
        <dbReference type="ChEBI" id="CHEBI:29105"/>
    </cofactor>
</comment>
<keyword evidence="7" id="KW-0460">Magnesium</keyword>
<dbReference type="PANTHER" id="PTHR42904">
    <property type="entry name" value="NUDIX HYDROLASE, NUDC SUBFAMILY"/>
    <property type="match status" value="1"/>
</dbReference>
<dbReference type="InterPro" id="IPR015797">
    <property type="entry name" value="NUDIX_hydrolase-like_dom_sf"/>
</dbReference>